<dbReference type="AlphaFoldDB" id="A0A8S3R2G7"/>
<dbReference type="Proteomes" id="UP000683360">
    <property type="component" value="Unassembled WGS sequence"/>
</dbReference>
<keyword evidence="2" id="KW-1185">Reference proteome</keyword>
<name>A0A8S3R2G7_MYTED</name>
<organism evidence="1 2">
    <name type="scientific">Mytilus edulis</name>
    <name type="common">Blue mussel</name>
    <dbReference type="NCBI Taxonomy" id="6550"/>
    <lineage>
        <taxon>Eukaryota</taxon>
        <taxon>Metazoa</taxon>
        <taxon>Spiralia</taxon>
        <taxon>Lophotrochozoa</taxon>
        <taxon>Mollusca</taxon>
        <taxon>Bivalvia</taxon>
        <taxon>Autobranchia</taxon>
        <taxon>Pteriomorphia</taxon>
        <taxon>Mytilida</taxon>
        <taxon>Mytiloidea</taxon>
        <taxon>Mytilidae</taxon>
        <taxon>Mytilinae</taxon>
        <taxon>Mytilus</taxon>
    </lineage>
</organism>
<sequence length="487" mass="56008">MSDTYLNDIKENESDEGLNDFFYFLEGHGIVDLTNGMRIRTKPELSENLKCFKAERWKAEERNMYLNELSFPSGFKLVTDIYKISIKLEKGGLEEASDPSERKRLGKKQCLFSLRDSYKDDSDFQVPVDDTYIKDGDINHYWALIEDGENQWKKIPARITFDFIEFACRRLNSFLIVSSSKKITHVVHPDGSTTNTGKENGMTVKFEKGCVNQEHTLEYTVQRPSGKYVYNDSNSTTLVKAVSHKITLDYKKAKLKRSINISARLNNDTNETGDSDSADDSNVQMILFKQGKLTIQNPTRLTTGEYTGQIIDSEESVLFARIKRHKNLTAELSEELELFYGNRMLCNILLFFEKKHGKTIHLITECCLKQHAEFICAEHQKDGKVRVFASKDVFLPPHQRIRIRPDGCLRPRTTKKGHQHSFLYFMYLAKDNFTSFSVEFWGTLGNAMNAVIEFSADNQKRGDLAKADFNINGILVPKYFERANTMI</sequence>
<evidence type="ECO:0000313" key="1">
    <source>
        <dbReference type="EMBL" id="CAG2202895.1"/>
    </source>
</evidence>
<comment type="caution">
    <text evidence="1">The sequence shown here is derived from an EMBL/GenBank/DDBJ whole genome shotgun (WGS) entry which is preliminary data.</text>
</comment>
<evidence type="ECO:0000313" key="2">
    <source>
        <dbReference type="Proteomes" id="UP000683360"/>
    </source>
</evidence>
<proteinExistence type="predicted"/>
<dbReference type="EMBL" id="CAJPWZ010000901">
    <property type="protein sequence ID" value="CAG2202895.1"/>
    <property type="molecule type" value="Genomic_DNA"/>
</dbReference>
<reference evidence="1" key="1">
    <citation type="submission" date="2021-03" db="EMBL/GenBank/DDBJ databases">
        <authorList>
            <person name="Bekaert M."/>
        </authorList>
    </citation>
    <scope>NUCLEOTIDE SEQUENCE</scope>
</reference>
<protein>
    <submittedName>
        <fullName evidence="1">Uncharacterized protein</fullName>
    </submittedName>
</protein>
<accession>A0A8S3R2G7</accession>
<dbReference type="OrthoDB" id="6048553at2759"/>
<gene>
    <name evidence="1" type="ORF">MEDL_17452</name>
</gene>